<organism evidence="2 3">
    <name type="scientific">Lophiotrema nucula</name>
    <dbReference type="NCBI Taxonomy" id="690887"/>
    <lineage>
        <taxon>Eukaryota</taxon>
        <taxon>Fungi</taxon>
        <taxon>Dikarya</taxon>
        <taxon>Ascomycota</taxon>
        <taxon>Pezizomycotina</taxon>
        <taxon>Dothideomycetes</taxon>
        <taxon>Pleosporomycetidae</taxon>
        <taxon>Pleosporales</taxon>
        <taxon>Lophiotremataceae</taxon>
        <taxon>Lophiotrema</taxon>
    </lineage>
</organism>
<dbReference type="Proteomes" id="UP000799770">
    <property type="component" value="Unassembled WGS sequence"/>
</dbReference>
<feature type="compositionally biased region" description="Basic residues" evidence="1">
    <location>
        <begin position="1"/>
        <end position="10"/>
    </location>
</feature>
<feature type="compositionally biased region" description="Low complexity" evidence="1">
    <location>
        <begin position="40"/>
        <end position="51"/>
    </location>
</feature>
<feature type="region of interest" description="Disordered" evidence="1">
    <location>
        <begin position="113"/>
        <end position="132"/>
    </location>
</feature>
<keyword evidence="3" id="KW-1185">Reference proteome</keyword>
<name>A0A6A5ZJ77_9PLEO</name>
<accession>A0A6A5ZJ77</accession>
<feature type="compositionally biased region" description="Basic and acidic residues" evidence="1">
    <location>
        <begin position="113"/>
        <end position="122"/>
    </location>
</feature>
<sequence>MPPRTNRKGKPIPGIPNAPEPKRHKNMTKEEKNGQPNNASSRTYSRSRTISNPNDESPHSKRQKKASTHAPSIQPSPIRDKDPPSTPEPSRPPSSLGADGEADPDFPLRKKNEQFARLDRARATPKQPSMPMIPMMPMGFPLTQLPHQRHISNSFLHTNPYPSLGTPFFTPQRQPPPGWLLNPSLARRRSHGATATTELFDLDPHRVPVNRDGHLKPSPGITQGPVREQPQIPVEPGAELEIVSIPYVESEIVPTPSTAQTLPAPPERRNYDVPKKLQSARIAMGEHNWNAYLEITEKFLDGIMTLERLQSETNKIFQVQDWRIAERIRDGVKDMIVQWRRQNSPEA</sequence>
<evidence type="ECO:0000256" key="1">
    <source>
        <dbReference type="SAM" id="MobiDB-lite"/>
    </source>
</evidence>
<feature type="region of interest" description="Disordered" evidence="1">
    <location>
        <begin position="1"/>
        <end position="107"/>
    </location>
</feature>
<dbReference type="AlphaFoldDB" id="A0A6A5ZJ77"/>
<reference evidence="2" key="1">
    <citation type="journal article" date="2020" name="Stud. Mycol.">
        <title>101 Dothideomycetes genomes: a test case for predicting lifestyles and emergence of pathogens.</title>
        <authorList>
            <person name="Haridas S."/>
            <person name="Albert R."/>
            <person name="Binder M."/>
            <person name="Bloem J."/>
            <person name="Labutti K."/>
            <person name="Salamov A."/>
            <person name="Andreopoulos B."/>
            <person name="Baker S."/>
            <person name="Barry K."/>
            <person name="Bills G."/>
            <person name="Bluhm B."/>
            <person name="Cannon C."/>
            <person name="Castanera R."/>
            <person name="Culley D."/>
            <person name="Daum C."/>
            <person name="Ezra D."/>
            <person name="Gonzalez J."/>
            <person name="Henrissat B."/>
            <person name="Kuo A."/>
            <person name="Liang C."/>
            <person name="Lipzen A."/>
            <person name="Lutzoni F."/>
            <person name="Magnuson J."/>
            <person name="Mondo S."/>
            <person name="Nolan M."/>
            <person name="Ohm R."/>
            <person name="Pangilinan J."/>
            <person name="Park H.-J."/>
            <person name="Ramirez L."/>
            <person name="Alfaro M."/>
            <person name="Sun H."/>
            <person name="Tritt A."/>
            <person name="Yoshinaga Y."/>
            <person name="Zwiers L.-H."/>
            <person name="Turgeon B."/>
            <person name="Goodwin S."/>
            <person name="Spatafora J."/>
            <person name="Crous P."/>
            <person name="Grigoriev I."/>
        </authorList>
    </citation>
    <scope>NUCLEOTIDE SEQUENCE</scope>
    <source>
        <strain evidence="2">CBS 627.86</strain>
    </source>
</reference>
<protein>
    <submittedName>
        <fullName evidence="2">Uncharacterized protein</fullName>
    </submittedName>
</protein>
<dbReference type="EMBL" id="ML977315">
    <property type="protein sequence ID" value="KAF2119612.1"/>
    <property type="molecule type" value="Genomic_DNA"/>
</dbReference>
<gene>
    <name evidence="2" type="ORF">BDV96DRAFT_349784</name>
</gene>
<evidence type="ECO:0000313" key="2">
    <source>
        <dbReference type="EMBL" id="KAF2119612.1"/>
    </source>
</evidence>
<evidence type="ECO:0000313" key="3">
    <source>
        <dbReference type="Proteomes" id="UP000799770"/>
    </source>
</evidence>
<proteinExistence type="predicted"/>